<keyword evidence="11" id="KW-0175">Coiled coil</keyword>
<dbReference type="Pfam" id="PF05662">
    <property type="entry name" value="YadA_stalk"/>
    <property type="match status" value="3"/>
</dbReference>
<reference evidence="16" key="1">
    <citation type="submission" date="2023-08" db="EMBL/GenBank/DDBJ databases">
        <title>Veillonella_parvula_DSM 2007_complete_genome_hifiasm_Zymo_Research_D6332.</title>
        <authorList>
            <person name="Damerum A."/>
        </authorList>
    </citation>
    <scope>NUCLEOTIDE SEQUENCE</scope>
    <source>
        <strain evidence="16">DSM 2007</strain>
    </source>
</reference>
<evidence type="ECO:0000256" key="7">
    <source>
        <dbReference type="ARBA" id="ARBA00022729"/>
    </source>
</evidence>
<feature type="domain" description="Trimeric autotransporter adhesin YadA-like stalk" evidence="14">
    <location>
        <begin position="2313"/>
        <end position="2352"/>
    </location>
</feature>
<dbReference type="Gene3D" id="3.30.1300.30">
    <property type="entry name" value="GSPII I/J protein-like"/>
    <property type="match status" value="1"/>
</dbReference>
<keyword evidence="4" id="KW-0813">Transport</keyword>
<dbReference type="Gene3D" id="2.20.70.140">
    <property type="match status" value="1"/>
</dbReference>
<proteinExistence type="inferred from homology"/>
<dbReference type="Pfam" id="PF03895">
    <property type="entry name" value="YadA_anchor"/>
    <property type="match status" value="1"/>
</dbReference>
<dbReference type="EMBL" id="CP133463">
    <property type="protein sequence ID" value="WMS20133.1"/>
    <property type="molecule type" value="Genomic_DNA"/>
</dbReference>
<evidence type="ECO:0000256" key="9">
    <source>
        <dbReference type="ARBA" id="ARBA00023136"/>
    </source>
</evidence>
<evidence type="ECO:0000256" key="1">
    <source>
        <dbReference type="ARBA" id="ARBA00004241"/>
    </source>
</evidence>
<evidence type="ECO:0000256" key="4">
    <source>
        <dbReference type="ARBA" id="ARBA00022448"/>
    </source>
</evidence>
<dbReference type="PANTHER" id="PTHR36975">
    <property type="match status" value="1"/>
</dbReference>
<dbReference type="InterPro" id="IPR008640">
    <property type="entry name" value="Adhesin_Head_dom"/>
</dbReference>
<dbReference type="InterPro" id="IPR045584">
    <property type="entry name" value="Pilin-like"/>
</dbReference>
<evidence type="ECO:0000313" key="16">
    <source>
        <dbReference type="EMBL" id="WMS20133.1"/>
    </source>
</evidence>
<dbReference type="Proteomes" id="UP001228955">
    <property type="component" value="Chromosome"/>
</dbReference>
<feature type="coiled-coil region" evidence="11">
    <location>
        <begin position="2452"/>
        <end position="2486"/>
    </location>
</feature>
<feature type="domain" description="Trimeric autotransporter adhesin YadA-like stalk" evidence="14">
    <location>
        <begin position="314"/>
        <end position="344"/>
    </location>
</feature>
<dbReference type="SUPFAM" id="SSF54523">
    <property type="entry name" value="Pili subunits"/>
    <property type="match status" value="1"/>
</dbReference>
<evidence type="ECO:0000256" key="11">
    <source>
        <dbReference type="SAM" id="Coils"/>
    </source>
</evidence>
<dbReference type="InterPro" id="IPR053108">
    <property type="entry name" value="Chlamydial_TARP"/>
</dbReference>
<evidence type="ECO:0000256" key="8">
    <source>
        <dbReference type="ARBA" id="ARBA00022927"/>
    </source>
</evidence>
<dbReference type="Pfam" id="PF13018">
    <property type="entry name" value="ESPR"/>
    <property type="match status" value="1"/>
</dbReference>
<dbReference type="Pfam" id="PF05658">
    <property type="entry name" value="YadA_head"/>
    <property type="match status" value="4"/>
</dbReference>
<keyword evidence="9" id="KW-0472">Membrane</keyword>
<accession>A0AB38YPX1</accession>
<evidence type="ECO:0000259" key="15">
    <source>
        <dbReference type="Pfam" id="PF13018"/>
    </source>
</evidence>
<feature type="domain" description="Trimeric autotransporter adhesin YadA-like head" evidence="13">
    <location>
        <begin position="246"/>
        <end position="269"/>
    </location>
</feature>
<evidence type="ECO:0000313" key="17">
    <source>
        <dbReference type="Proteomes" id="UP001228955"/>
    </source>
</evidence>
<protein>
    <submittedName>
        <fullName evidence="16">ESPR-type extended signal peptide-containing protein</fullName>
    </submittedName>
</protein>
<feature type="domain" description="ESPR" evidence="15">
    <location>
        <begin position="1"/>
        <end position="34"/>
    </location>
</feature>
<feature type="domain" description="Trimeric autotransporter adhesin YadA-like stalk" evidence="14">
    <location>
        <begin position="450"/>
        <end position="490"/>
    </location>
</feature>
<dbReference type="GO" id="GO:0009986">
    <property type="term" value="C:cell surface"/>
    <property type="evidence" value="ECO:0007669"/>
    <property type="project" value="UniProtKB-SubCell"/>
</dbReference>
<dbReference type="GO" id="GO:0009279">
    <property type="term" value="C:cell outer membrane"/>
    <property type="evidence" value="ECO:0007669"/>
    <property type="project" value="UniProtKB-SubCell"/>
</dbReference>
<keyword evidence="6" id="KW-0812">Transmembrane</keyword>
<feature type="domain" description="Trimeric autotransporter adhesin YadA-like head" evidence="13">
    <location>
        <begin position="105"/>
        <end position="129"/>
    </location>
</feature>
<gene>
    <name evidence="16" type="ORF">RDV51_02000</name>
</gene>
<dbReference type="InterPro" id="IPR011049">
    <property type="entry name" value="Serralysin-like_metalloprot_C"/>
</dbReference>
<evidence type="ECO:0000256" key="3">
    <source>
        <dbReference type="ARBA" id="ARBA00005848"/>
    </source>
</evidence>
<evidence type="ECO:0000259" key="14">
    <source>
        <dbReference type="Pfam" id="PF05662"/>
    </source>
</evidence>
<keyword evidence="8" id="KW-0653">Protein transport</keyword>
<dbReference type="Gene3D" id="1.20.5.340">
    <property type="match status" value="2"/>
</dbReference>
<name>A0AB38YPX1_VEIPA</name>
<evidence type="ECO:0000259" key="12">
    <source>
        <dbReference type="Pfam" id="PF03895"/>
    </source>
</evidence>
<dbReference type="SUPFAM" id="SSF101967">
    <property type="entry name" value="Adhesin YadA, collagen-binding domain"/>
    <property type="match status" value="4"/>
</dbReference>
<comment type="similarity">
    <text evidence="3">Belongs to the autotransporter-2 (AT-2) (TC 1.B.40) family.</text>
</comment>
<evidence type="ECO:0000256" key="10">
    <source>
        <dbReference type="ARBA" id="ARBA00023237"/>
    </source>
</evidence>
<dbReference type="Gene3D" id="2.150.10.10">
    <property type="entry name" value="Serralysin-like metalloprotease, C-terminal"/>
    <property type="match status" value="3"/>
</dbReference>
<feature type="domain" description="Trimeric autotransporter adhesin YadA-like head" evidence="13">
    <location>
        <begin position="362"/>
        <end position="390"/>
    </location>
</feature>
<keyword evidence="5" id="KW-1134">Transmembrane beta strand</keyword>
<dbReference type="InterPro" id="IPR024973">
    <property type="entry name" value="ESPR"/>
</dbReference>
<dbReference type="RefSeq" id="WP_308946286.1">
    <property type="nucleotide sequence ID" value="NZ_CP133463.1"/>
</dbReference>
<feature type="domain" description="Trimeric autotransporter adhesin YadA-like C-terminal membrane anchor" evidence="12">
    <location>
        <begin position="2367"/>
        <end position="2421"/>
    </location>
</feature>
<dbReference type="InterPro" id="IPR008635">
    <property type="entry name" value="Coiled_stalk_dom"/>
</dbReference>
<dbReference type="InterPro" id="IPR005594">
    <property type="entry name" value="YadA_C"/>
</dbReference>
<feature type="domain" description="Trimeric autotransporter adhesin YadA-like head" evidence="13">
    <location>
        <begin position="138"/>
        <end position="162"/>
    </location>
</feature>
<organism evidence="16 17">
    <name type="scientific">Veillonella parvula</name>
    <name type="common">Staphylococcus parvulus</name>
    <dbReference type="NCBI Taxonomy" id="29466"/>
    <lineage>
        <taxon>Bacteria</taxon>
        <taxon>Bacillati</taxon>
        <taxon>Bacillota</taxon>
        <taxon>Negativicutes</taxon>
        <taxon>Veillonellales</taxon>
        <taxon>Veillonellaceae</taxon>
        <taxon>Veillonella</taxon>
    </lineage>
</organism>
<dbReference type="GO" id="GO:0015031">
    <property type="term" value="P:protein transport"/>
    <property type="evidence" value="ECO:0007669"/>
    <property type="project" value="UniProtKB-KW"/>
</dbReference>
<sequence>MNKIFKVIWSKSKECYVVVSEIANNYSAKKAVLTSVFAVLAVTGGAAHVMGATLPSELTDKGSIKIGQYATTSNMSSIVIGTSSQFRTSSVDGYRAIGIGSGIIASGNNSVSIGGHSQATEDQAIAIGGASDDSGAKATGSQSIAIGGNTVASGDSSIVVGGDDVEVAFARTVTYTDINTGQAKTGTLRQASIDLANIQLPQYITATASHAGTAIGMKTKAGDLGLSLGMGADSATRLDGKAGNVVNAIAIGAGAKANRDNSIAIGGGANTDAAGVAQTSYTMSNGDTVNWAGGENVLPGDVVSFGAPGYERQLKNVAPGIVSATSTDAVNGSQLYAIAEKTLSKYISIKSDLAGNKSNKGAEATDSMAIGPDASTTTAATKGTALGTGATVTVANGVAVGSQSKASTASGVAGYNVNDSRTDKYGALAGKALTSTLGAFAVGNETNTRQITGVAAGTADTDAVNVAQLKSVNLKVAGDTGTGDVNLANSTLNIKGAGLAKTTAAGKDVTVTVSEKAVKQEAVKAVTMTAADPNGAITVTPQLSADKDTATYKVGIDPTKVAETTKLTYKDNDGADKTVTLKKGLNFKNGTMTTATTGADGVVTVDINDDTKAKINNAATNKLDNLTSDGEQKVKSLSAWKVKANNSNAETVTGGDTVTFNDGSNIAITQNGKTFTVATKNDVNFNTVTATTKVTTPAVEGLTNTSWTPGTTTPVSGRAATEDQLKAVDTQVATNKDDIATNKANIDKNKDNIAKNADNITKNATEIATNKGNITTNTQNIATNTAALARKISLGGNTGSTTEKSLSIGDVKFNVKGAGLVTTSAAGDDVTVTVTEKAVKQEAVKAVTMAAADPNGPITVTPELSADKDTATYKVGIDPTKVAETTNLTYKDNDGADKTVTLKKGLNFKNGTMTAATTGADGVVTVDINDDTKTKINNAATNKLDNLTPDGEQKVKSLSAWKVKANNNNAETVTGGDTVTFNDGSNIAITQNGKTFTVATKDDVTFNSVTAGSKVTAPAVEGLTNTSWTPGTTTPVSGRAATEDQLKAVDTQVATNKDDIATNKANIDKNKDNIAKNADNITKNATEIATNKGNIATNTQNIATNTAALARKISLGGDTGNTTEKSLSTGDVKFNVKGAGLVTTSAAGDDVTVTVTEKAVKQEAVKAVTMAAADPNGPITVTPELSADKDTATYKIGIDPTKIAESTILTYKDNDGTDKTVTLKKGLNFKNGTMTTATTAADGVVTVDINDDTKAKINNAATNKLDNLTPEGEQKVKTLATWNVATAADGGTHSGDSTSTVTGSDTVTFKAGNNLNVNQTGRDIIFSLNKEISDMTSLGLTNPDGAKATIKTGKGDAHVGETDQADRIVYTNAAGTEEQVATLKDGLQFGGDNNPEVINKTLNQKLEVVGGADAAKLSDNNIGVNAKDGKLHVQLSKELNNLTSAQFKNGNAVSTISSAGTTVTDGTNTTQYGPKGITINPGANEISLTDKGLNNGGKVISNVASGGNVDTNAANIGDVKKATAASKTTVSVNKKDTETPNLVLEATVDPADGHTNYDIKLANKVNLGNGNIVLDGTDGSIKAKGNITSEGTVEGKDLKAGDVTVNKDNKGTVNGLSNKTWTRGQAPVSGQAATEDQIQAVDTRVMAVEDKVADFGWMAKSSAIGTGQVTGNNAATKVGDKTEVEFRAGDNLTIDQTGTTFTYSLNKNMTGLESVSVGDVANDKPGVVLNGADGTMGVRGKDGANASITAAKGADGLIGTGTGKDRIVYETKDANGNPVKETVATMNDGLHFAGDNGNTVIDKTLNEKLEIVGGADAAKLSDNNIGVNAKDGKLHVQLSKELNDLTSAQFKNGNAVSTISGAGTTVTDGTNTTQYGPKGMTINPGANEISLTDKGLNNGGKVISNVASGGDVDTNAANIGDVKKAAAASKTTVSVNKKDTETPNLVLEKTVDPADGHTNYDIKLADKVDLGNGNIVLDGTDGSIKAKGNITSEGTVEGKDLKAGDVTVNKDNKGTVNGLSNKTWTRGQAPVSGQAATEDQIQAVDTRVMAVEDKVADFGWMAKSSAIGTGQATGNNTATKVGDKTEVEFRAGDNLTIDQTGTTFTYSLNKNMTGLESVSVGDVANDKPGVVLNGADGTMGVRGKDGANASITAAKGADGLTGTGAGKDRIVYETKDAAGNPVKETVATMNDGLHFAGDNGNTVIDKTLNEKLEIVGGADAAKLSDNNIGVNAKDGKLQVQLAKDLNGLSSVEVKDDNGASTVMKGDIIKSKDAAGNTSVVNGSGVTITPANPQNPNAGTVSLTTEGLNNGNNQIKGVAAGTADTDAVNLGQLKKSNAQLANAIANVESETQQVGAHAAAMSALKPIQYDPLEPTQVMAGYGNYRGKSAAALGLAHYTNEDTMFNVGVSVGGRHNMINAGYTHKFGNSDAKKAVPERYKGGPISSIYVMQDEMTSLKQENSRQKEVLDKQQAEIESLKAMVNSLLATKG</sequence>
<evidence type="ECO:0000256" key="6">
    <source>
        <dbReference type="ARBA" id="ARBA00022692"/>
    </source>
</evidence>
<comment type="subcellular location">
    <subcellularLocation>
        <location evidence="2">Cell outer membrane</location>
    </subcellularLocation>
    <subcellularLocation>
        <location evidence="1">Cell surface</location>
    </subcellularLocation>
</comment>
<evidence type="ECO:0000256" key="5">
    <source>
        <dbReference type="ARBA" id="ARBA00022452"/>
    </source>
</evidence>
<dbReference type="Gene3D" id="6.20.50.100">
    <property type="match status" value="5"/>
</dbReference>
<dbReference type="PANTHER" id="PTHR36975:SF5">
    <property type="entry name" value="TRANSLOCATED ACTIN-RECRUITING PHOSPHOPROTEIN"/>
    <property type="match status" value="1"/>
</dbReference>
<evidence type="ECO:0000259" key="13">
    <source>
        <dbReference type="Pfam" id="PF05658"/>
    </source>
</evidence>
<keyword evidence="7" id="KW-0732">Signal</keyword>
<evidence type="ECO:0000256" key="2">
    <source>
        <dbReference type="ARBA" id="ARBA00004442"/>
    </source>
</evidence>
<keyword evidence="10" id="KW-0998">Cell outer membrane</keyword>